<evidence type="ECO:0000313" key="2">
    <source>
        <dbReference type="EMBL" id="GIQ89769.1"/>
    </source>
</evidence>
<feature type="compositionally biased region" description="Basic and acidic residues" evidence="1">
    <location>
        <begin position="29"/>
        <end position="48"/>
    </location>
</feature>
<keyword evidence="3" id="KW-1185">Reference proteome</keyword>
<evidence type="ECO:0000256" key="1">
    <source>
        <dbReference type="SAM" id="MobiDB-lite"/>
    </source>
</evidence>
<sequence>ARVQFLLDQRTAADNQQAVQRVLRQDSQAQRDRDLGQSRMMEGRDRRTQAVSRMVESRNRQLQSVADRQSRRTRSDRSSELFCRQCHLLLSSQIKNLQEEGRPARNGLYGVDASLLKSTSVDMASAYPGVIQPCLCTSCHTVIGKWRGRAAGQGSLSVSGSALVGGTMLPGLVYLAADKVTGGFVQ</sequence>
<evidence type="ECO:0000313" key="3">
    <source>
        <dbReference type="Proteomes" id="UP000265618"/>
    </source>
</evidence>
<gene>
    <name evidence="2" type="ORF">KIPB_012329</name>
</gene>
<protein>
    <submittedName>
        <fullName evidence="2">Uncharacterized protein</fullName>
    </submittedName>
</protein>
<dbReference type="EMBL" id="BDIP01005407">
    <property type="protein sequence ID" value="GIQ89769.1"/>
    <property type="molecule type" value="Genomic_DNA"/>
</dbReference>
<name>A0A9K3D609_9EUKA</name>
<dbReference type="AlphaFoldDB" id="A0A9K3D609"/>
<comment type="caution">
    <text evidence="2">The sequence shown here is derived from an EMBL/GenBank/DDBJ whole genome shotgun (WGS) entry which is preliminary data.</text>
</comment>
<organism evidence="2 3">
    <name type="scientific">Kipferlia bialata</name>
    <dbReference type="NCBI Taxonomy" id="797122"/>
    <lineage>
        <taxon>Eukaryota</taxon>
        <taxon>Metamonada</taxon>
        <taxon>Carpediemonas-like organisms</taxon>
        <taxon>Kipferlia</taxon>
    </lineage>
</organism>
<feature type="non-terminal residue" evidence="2">
    <location>
        <position position="186"/>
    </location>
</feature>
<feature type="region of interest" description="Disordered" evidence="1">
    <location>
        <begin position="22"/>
        <end position="76"/>
    </location>
</feature>
<reference evidence="2 3" key="1">
    <citation type="journal article" date="2018" name="PLoS ONE">
        <title>The draft genome of Kipferlia bialata reveals reductive genome evolution in fornicate parasites.</title>
        <authorList>
            <person name="Tanifuji G."/>
            <person name="Takabayashi S."/>
            <person name="Kume K."/>
            <person name="Takagi M."/>
            <person name="Nakayama T."/>
            <person name="Kamikawa R."/>
            <person name="Inagaki Y."/>
            <person name="Hashimoto T."/>
        </authorList>
    </citation>
    <scope>NUCLEOTIDE SEQUENCE [LARGE SCALE GENOMIC DNA]</scope>
    <source>
        <strain evidence="2">NY0173</strain>
    </source>
</reference>
<dbReference type="Proteomes" id="UP000265618">
    <property type="component" value="Unassembled WGS sequence"/>
</dbReference>
<accession>A0A9K3D609</accession>
<proteinExistence type="predicted"/>